<evidence type="ECO:0000313" key="1">
    <source>
        <dbReference type="EMBL" id="RRT35434.1"/>
    </source>
</evidence>
<organism evidence="1 2">
    <name type="scientific">Ensete ventricosum</name>
    <name type="common">Abyssinian banana</name>
    <name type="synonym">Musa ensete</name>
    <dbReference type="NCBI Taxonomy" id="4639"/>
    <lineage>
        <taxon>Eukaryota</taxon>
        <taxon>Viridiplantae</taxon>
        <taxon>Streptophyta</taxon>
        <taxon>Embryophyta</taxon>
        <taxon>Tracheophyta</taxon>
        <taxon>Spermatophyta</taxon>
        <taxon>Magnoliopsida</taxon>
        <taxon>Liliopsida</taxon>
        <taxon>Zingiberales</taxon>
        <taxon>Musaceae</taxon>
        <taxon>Ensete</taxon>
    </lineage>
</organism>
<dbReference type="Proteomes" id="UP000287651">
    <property type="component" value="Unassembled WGS sequence"/>
</dbReference>
<comment type="caution">
    <text evidence="1">The sequence shown here is derived from an EMBL/GenBank/DDBJ whole genome shotgun (WGS) entry which is preliminary data.</text>
</comment>
<dbReference type="EMBL" id="AMZH03025068">
    <property type="protein sequence ID" value="RRT35434.1"/>
    <property type="molecule type" value="Genomic_DNA"/>
</dbReference>
<reference evidence="1 2" key="1">
    <citation type="journal article" date="2014" name="Agronomy (Basel)">
        <title>A Draft Genome Sequence for Ensete ventricosum, the Drought-Tolerant Tree Against Hunger.</title>
        <authorList>
            <person name="Harrison J."/>
            <person name="Moore K.A."/>
            <person name="Paszkiewicz K."/>
            <person name="Jones T."/>
            <person name="Grant M."/>
            <person name="Ambacheew D."/>
            <person name="Muzemil S."/>
            <person name="Studholme D.J."/>
        </authorList>
    </citation>
    <scope>NUCLEOTIDE SEQUENCE [LARGE SCALE GENOMIC DNA]</scope>
</reference>
<accession>A0A426X7J6</accession>
<dbReference type="AlphaFoldDB" id="A0A426X7J6"/>
<sequence length="81" mass="9373">MRALRQWMQFLRNSMTNDLCSNCYRDLCPIELPKILALSVTEMEAKVEIWKVMVGAAMMAAEGRALRPTWEGKILPMEERV</sequence>
<gene>
    <name evidence="1" type="ORF">B296_00053014</name>
</gene>
<proteinExistence type="predicted"/>
<protein>
    <submittedName>
        <fullName evidence="1">Uncharacterized protein</fullName>
    </submittedName>
</protein>
<name>A0A426X7J6_ENSVE</name>
<evidence type="ECO:0000313" key="2">
    <source>
        <dbReference type="Proteomes" id="UP000287651"/>
    </source>
</evidence>